<dbReference type="Proteomes" id="UP000299102">
    <property type="component" value="Unassembled WGS sequence"/>
</dbReference>
<dbReference type="AlphaFoldDB" id="A0A4C1YK95"/>
<organism evidence="1 2">
    <name type="scientific">Eumeta variegata</name>
    <name type="common">Bagworm moth</name>
    <name type="synonym">Eumeta japonica</name>
    <dbReference type="NCBI Taxonomy" id="151549"/>
    <lineage>
        <taxon>Eukaryota</taxon>
        <taxon>Metazoa</taxon>
        <taxon>Ecdysozoa</taxon>
        <taxon>Arthropoda</taxon>
        <taxon>Hexapoda</taxon>
        <taxon>Insecta</taxon>
        <taxon>Pterygota</taxon>
        <taxon>Neoptera</taxon>
        <taxon>Endopterygota</taxon>
        <taxon>Lepidoptera</taxon>
        <taxon>Glossata</taxon>
        <taxon>Ditrysia</taxon>
        <taxon>Tineoidea</taxon>
        <taxon>Psychidae</taxon>
        <taxon>Oiketicinae</taxon>
        <taxon>Eumeta</taxon>
    </lineage>
</organism>
<comment type="caution">
    <text evidence="1">The sequence shown here is derived from an EMBL/GenBank/DDBJ whole genome shotgun (WGS) entry which is preliminary data.</text>
</comment>
<evidence type="ECO:0000313" key="2">
    <source>
        <dbReference type="Proteomes" id="UP000299102"/>
    </source>
</evidence>
<accession>A0A4C1YK95</accession>
<keyword evidence="2" id="KW-1185">Reference proteome</keyword>
<proteinExistence type="predicted"/>
<name>A0A4C1YK95_EUMVA</name>
<gene>
    <name evidence="1" type="ORF">EVAR_55097_1</name>
</gene>
<evidence type="ECO:0000313" key="1">
    <source>
        <dbReference type="EMBL" id="GBP74827.1"/>
    </source>
</evidence>
<dbReference type="EMBL" id="BGZK01001224">
    <property type="protein sequence ID" value="GBP74827.1"/>
    <property type="molecule type" value="Genomic_DNA"/>
</dbReference>
<protein>
    <submittedName>
        <fullName evidence="1">Uncharacterized protein</fullName>
    </submittedName>
</protein>
<sequence>MKVESRLLPTIASNSEAAFTKGTARSQVYAWRAESKCSRSQRVDIHIGHIGICVKGCARISAYFSDGDRGGGGRYEIIEGSPGGGLWSLRGSQSCTAKPVLDLDIVHNLDFEDQVILI</sequence>
<reference evidence="1 2" key="1">
    <citation type="journal article" date="2019" name="Commun. Biol.">
        <title>The bagworm genome reveals a unique fibroin gene that provides high tensile strength.</title>
        <authorList>
            <person name="Kono N."/>
            <person name="Nakamura H."/>
            <person name="Ohtoshi R."/>
            <person name="Tomita M."/>
            <person name="Numata K."/>
            <person name="Arakawa K."/>
        </authorList>
    </citation>
    <scope>NUCLEOTIDE SEQUENCE [LARGE SCALE GENOMIC DNA]</scope>
</reference>